<gene>
    <name evidence="1" type="primary">Itgbl1_1</name>
    <name evidence="1" type="ORF">CM83_71723</name>
</gene>
<keyword evidence="1" id="KW-0401">Integrin</keyword>
<evidence type="ECO:0000313" key="1">
    <source>
        <dbReference type="EMBL" id="JAG09530.1"/>
    </source>
</evidence>
<dbReference type="AlphaFoldDB" id="A0A0A9WXE1"/>
<reference evidence="1" key="2">
    <citation type="submission" date="2014-07" db="EMBL/GenBank/DDBJ databases">
        <authorList>
            <person name="Hull J."/>
        </authorList>
    </citation>
    <scope>NUCLEOTIDE SEQUENCE</scope>
</reference>
<feature type="non-terminal residue" evidence="1">
    <location>
        <position position="1"/>
    </location>
</feature>
<sequence length="99" mass="11160">NRHLRRGGMTRSAYIDILLEVDFQVHTCSQSTGPGPTRTVAPWVFQVLRRFVAEFLGGHAKCIPTPAVSHQRWSLADCRAMGRGEYWEKPKNIPSSSHV</sequence>
<name>A0A0A9WXE1_LYGHE</name>
<protein>
    <submittedName>
        <fullName evidence="1">Integrin beta-like protein 1</fullName>
    </submittedName>
</protein>
<proteinExistence type="predicted"/>
<organism evidence="1">
    <name type="scientific">Lygus hesperus</name>
    <name type="common">Western plant bug</name>
    <dbReference type="NCBI Taxonomy" id="30085"/>
    <lineage>
        <taxon>Eukaryota</taxon>
        <taxon>Metazoa</taxon>
        <taxon>Ecdysozoa</taxon>
        <taxon>Arthropoda</taxon>
        <taxon>Hexapoda</taxon>
        <taxon>Insecta</taxon>
        <taxon>Pterygota</taxon>
        <taxon>Neoptera</taxon>
        <taxon>Paraneoptera</taxon>
        <taxon>Hemiptera</taxon>
        <taxon>Heteroptera</taxon>
        <taxon>Panheteroptera</taxon>
        <taxon>Cimicomorpha</taxon>
        <taxon>Miridae</taxon>
        <taxon>Mirini</taxon>
        <taxon>Lygus</taxon>
    </lineage>
</organism>
<dbReference type="GO" id="GO:0007229">
    <property type="term" value="P:integrin-mediated signaling pathway"/>
    <property type="evidence" value="ECO:0007669"/>
    <property type="project" value="UniProtKB-KW"/>
</dbReference>
<dbReference type="EMBL" id="GBHO01034074">
    <property type="protein sequence ID" value="JAG09530.1"/>
    <property type="molecule type" value="Transcribed_RNA"/>
</dbReference>
<accession>A0A0A9WXE1</accession>
<reference evidence="1" key="1">
    <citation type="journal article" date="2014" name="PLoS ONE">
        <title>Transcriptome-Based Identification of ABC Transporters in the Western Tarnished Plant Bug Lygus hesperus.</title>
        <authorList>
            <person name="Hull J.J."/>
            <person name="Chaney K."/>
            <person name="Geib S.M."/>
            <person name="Fabrick J.A."/>
            <person name="Brent C.S."/>
            <person name="Walsh D."/>
            <person name="Lavine L.C."/>
        </authorList>
    </citation>
    <scope>NUCLEOTIDE SEQUENCE</scope>
</reference>